<evidence type="ECO:0000256" key="1">
    <source>
        <dbReference type="SAM" id="SignalP"/>
    </source>
</evidence>
<dbReference type="OrthoDB" id="838174at2"/>
<dbReference type="Proteomes" id="UP000245872">
    <property type="component" value="Chromosome"/>
</dbReference>
<feature type="signal peptide" evidence="1">
    <location>
        <begin position="1"/>
        <end position="17"/>
    </location>
</feature>
<gene>
    <name evidence="2" type="ORF">DK880_00556</name>
</gene>
<dbReference type="KEGG" id="cher:DK880_00556"/>
<dbReference type="AlphaFoldDB" id="A0A2Z3LHF8"/>
<proteinExistence type="predicted"/>
<dbReference type="RefSeq" id="WP_109997291.1">
    <property type="nucleotide sequence ID" value="NZ_CP029619.1"/>
</dbReference>
<organism evidence="2 3">
    <name type="scientific">Candidatus Cardinium hertigii</name>
    <dbReference type="NCBI Taxonomy" id="247481"/>
    <lineage>
        <taxon>Bacteria</taxon>
        <taxon>Pseudomonadati</taxon>
        <taxon>Bacteroidota</taxon>
        <taxon>Cytophagia</taxon>
        <taxon>Cytophagales</taxon>
        <taxon>Amoebophilaceae</taxon>
        <taxon>Candidatus Cardinium</taxon>
    </lineage>
</organism>
<evidence type="ECO:0000313" key="3">
    <source>
        <dbReference type="Proteomes" id="UP000245872"/>
    </source>
</evidence>
<feature type="chain" id="PRO_5016366038" evidence="1">
    <location>
        <begin position="18"/>
        <end position="258"/>
    </location>
</feature>
<keyword evidence="3" id="KW-1185">Reference proteome</keyword>
<accession>A0A2Z3LHF8</accession>
<keyword evidence="1" id="KW-0732">Signal</keyword>
<dbReference type="EMBL" id="CP029619">
    <property type="protein sequence ID" value="AWN81874.1"/>
    <property type="molecule type" value="Genomic_DNA"/>
</dbReference>
<protein>
    <submittedName>
        <fullName evidence="2">Uncharacterized protein</fullName>
    </submittedName>
</protein>
<sequence length="258" mass="28568" precursor="true">MKRIFLLCVFFVTHAYAQQEEPVQESPFRAGITLGLGAAGIHGEGDPKFDPDEVRKNIKNTYTGPISGKISNLGFAGMVGAYFSYAFSNYISGEIQVNPIVRGIFLHDKEVKTLEGDEATPMIALFSGGLSFPLLGCLHPFGSQNGLKLLAGMALDFLTLRKEFKKAPMGIEKDKARDVDFTNFKDKLRNWDVAFVIGIGYEWRSGWGLGIRHHRGLLGFLKKDGLADELFTGSDITGIKNIKNHHTIITLNYSIIRP</sequence>
<reference evidence="2 3" key="1">
    <citation type="submission" date="2018-05" db="EMBL/GenBank/DDBJ databases">
        <title>Candidatus Cardinium hertigii Genome Assembly.</title>
        <authorList>
            <person name="Showmaker K.C."/>
            <person name="Walden K.O."/>
            <person name="Fields C.J."/>
            <person name="Lambert K.N."/>
            <person name="Hudson M.E."/>
        </authorList>
    </citation>
    <scope>NUCLEOTIDE SEQUENCE [LARGE SCALE GENOMIC DNA]</scope>
    <source>
        <strain evidence="3">cHgTN10</strain>
    </source>
</reference>
<name>A0A2Z3LHF8_9BACT</name>
<evidence type="ECO:0000313" key="2">
    <source>
        <dbReference type="EMBL" id="AWN81874.1"/>
    </source>
</evidence>